<feature type="domain" description="THD" evidence="20">
    <location>
        <begin position="124"/>
        <end position="278"/>
    </location>
</feature>
<dbReference type="FunFam" id="2.60.120.40:FF:000014">
    <property type="entry name" value="Tumor necrosis factor ligand superfamily member"/>
    <property type="match status" value="1"/>
</dbReference>
<protein>
    <recommendedName>
        <fullName evidence="17">Tumor necrosis factor ligand superfamily member 10</fullName>
    </recommendedName>
    <alternativeName>
        <fullName evidence="18">TNF-related apoptosis-inducing ligand</fullName>
    </alternativeName>
</protein>
<dbReference type="AlphaFoldDB" id="A0A6P5AAP8"/>
<accession>A0A6P5AAP8</accession>
<dbReference type="GO" id="GO:0006955">
    <property type="term" value="P:immune response"/>
    <property type="evidence" value="ECO:0007669"/>
    <property type="project" value="InterPro"/>
</dbReference>
<dbReference type="SMART" id="SM00207">
    <property type="entry name" value="TNF"/>
    <property type="match status" value="1"/>
</dbReference>
<keyword evidence="8 19" id="KW-0812">Transmembrane</keyword>
<evidence type="ECO:0000256" key="11">
    <source>
        <dbReference type="ARBA" id="ARBA00022833"/>
    </source>
</evidence>
<evidence type="ECO:0000256" key="16">
    <source>
        <dbReference type="ARBA" id="ARBA00063957"/>
    </source>
</evidence>
<keyword evidence="5" id="KW-0202">Cytokine</keyword>
<keyword evidence="4" id="KW-1003">Cell membrane</keyword>
<evidence type="ECO:0000256" key="17">
    <source>
        <dbReference type="ARBA" id="ARBA00074586"/>
    </source>
</evidence>
<comment type="subcellular location">
    <subcellularLocation>
        <location evidence="1">Cell membrane</location>
        <topology evidence="1">Single-pass type II membrane protein</topology>
    </subcellularLocation>
    <subcellularLocation>
        <location evidence="2">Secreted</location>
    </subcellularLocation>
</comment>
<evidence type="ECO:0000256" key="13">
    <source>
        <dbReference type="ARBA" id="ARBA00022989"/>
    </source>
</evidence>
<evidence type="ECO:0000256" key="10">
    <source>
        <dbReference type="ARBA" id="ARBA00022723"/>
    </source>
</evidence>
<keyword evidence="13 19" id="KW-1133">Transmembrane helix</keyword>
<evidence type="ECO:0000256" key="12">
    <source>
        <dbReference type="ARBA" id="ARBA00022968"/>
    </source>
</evidence>
<evidence type="ECO:0000256" key="1">
    <source>
        <dbReference type="ARBA" id="ARBA00004401"/>
    </source>
</evidence>
<dbReference type="GO" id="GO:0005886">
    <property type="term" value="C:plasma membrane"/>
    <property type="evidence" value="ECO:0007669"/>
    <property type="project" value="UniProtKB-SubCell"/>
</dbReference>
<dbReference type="SUPFAM" id="SSF49842">
    <property type="entry name" value="TNF-like"/>
    <property type="match status" value="1"/>
</dbReference>
<organism evidence="21 22">
    <name type="scientific">Branchiostoma belcheri</name>
    <name type="common">Amphioxus</name>
    <dbReference type="NCBI Taxonomy" id="7741"/>
    <lineage>
        <taxon>Eukaryota</taxon>
        <taxon>Metazoa</taxon>
        <taxon>Chordata</taxon>
        <taxon>Cephalochordata</taxon>
        <taxon>Leptocardii</taxon>
        <taxon>Amphioxiformes</taxon>
        <taxon>Branchiostomatidae</taxon>
        <taxon>Branchiostoma</taxon>
    </lineage>
</organism>
<evidence type="ECO:0000313" key="21">
    <source>
        <dbReference type="Proteomes" id="UP000515135"/>
    </source>
</evidence>
<evidence type="ECO:0000256" key="15">
    <source>
        <dbReference type="ARBA" id="ARBA00055277"/>
    </source>
</evidence>
<dbReference type="Pfam" id="PF00229">
    <property type="entry name" value="TNF"/>
    <property type="match status" value="1"/>
</dbReference>
<evidence type="ECO:0000256" key="9">
    <source>
        <dbReference type="ARBA" id="ARBA00022703"/>
    </source>
</evidence>
<evidence type="ECO:0000256" key="2">
    <source>
        <dbReference type="ARBA" id="ARBA00004613"/>
    </source>
</evidence>
<dbReference type="RefSeq" id="XP_019643289.1">
    <property type="nucleotide sequence ID" value="XM_019787730.1"/>
</dbReference>
<dbReference type="OrthoDB" id="9446605at2759"/>
<keyword evidence="10" id="KW-0479">Metal-binding</keyword>
<dbReference type="GO" id="GO:0005615">
    <property type="term" value="C:extracellular space"/>
    <property type="evidence" value="ECO:0007669"/>
    <property type="project" value="UniProtKB-KW"/>
</dbReference>
<evidence type="ECO:0000256" key="6">
    <source>
        <dbReference type="ARBA" id="ARBA00022525"/>
    </source>
</evidence>
<reference evidence="22" key="1">
    <citation type="submission" date="2025-08" db="UniProtKB">
        <authorList>
            <consortium name="RefSeq"/>
        </authorList>
    </citation>
    <scope>IDENTIFICATION</scope>
    <source>
        <tissue evidence="22">Gonad</tissue>
    </source>
</reference>
<evidence type="ECO:0000256" key="4">
    <source>
        <dbReference type="ARBA" id="ARBA00022475"/>
    </source>
</evidence>
<keyword evidence="14 19" id="KW-0472">Membrane</keyword>
<keyword evidence="7" id="KW-0597">Phosphoprotein</keyword>
<evidence type="ECO:0000256" key="3">
    <source>
        <dbReference type="ARBA" id="ARBA00008670"/>
    </source>
</evidence>
<evidence type="ECO:0000256" key="5">
    <source>
        <dbReference type="ARBA" id="ARBA00022514"/>
    </source>
</evidence>
<dbReference type="Gene3D" id="2.60.120.40">
    <property type="match status" value="1"/>
</dbReference>
<dbReference type="GO" id="GO:2001238">
    <property type="term" value="P:positive regulation of extrinsic apoptotic signaling pathway"/>
    <property type="evidence" value="ECO:0007669"/>
    <property type="project" value="UniProtKB-ARBA"/>
</dbReference>
<comment type="subunit">
    <text evidence="16">Homotrimer. One TNFSF10 homotrimer interacts with three TNFSF10A mononers. One TNFSF10 homotrimer interacts with three TNFSF10B mononers.</text>
</comment>
<dbReference type="GeneID" id="109484460"/>
<keyword evidence="9" id="KW-0053">Apoptosis</keyword>
<comment type="function">
    <text evidence="15">Cytokine that binds to TNFRSF10A/TRAILR1, TNFRSF10B/TRAILR2, TNFRSF10C/TRAILR3, TNFRSF10D/TRAILR4 and possibly also to TNFRSF11B/OPG. Induces apoptosis. Its activity may be modulated by binding to the decoy receptors TNFRSF10C/TRAILR3, TNFRSF10D/TRAILR4 and TNFRSF11B/OPG that cannot induce apoptosis.</text>
</comment>
<sequence length="278" mass="30956">MAARSTKRQDSECSTAPLAEEVYERKGSCASHCALVVLCSVLTVVCAGLCAGLAVMWVYLGQQLEDLRNAYEKLELTGLGGEQVNITAAVDEAVRLFLEDEQKADRTHVGPPLQTGWSSGSSKPMAHLTGNPRQNIKKHHGEVKLRSWESEQGLATLANGMKYRGGNIVIPADGLYYIYSQLSYRFLNENPFENPKEDANIFQLIHYTYKQSSYPEPQMIMKSSRSTCWSKRTEFGLYTSFQGGVFRLEKGDKVSVSVSNPQMICFEESSSFFGAFMI</sequence>
<dbReference type="GO" id="GO:0006915">
    <property type="term" value="P:apoptotic process"/>
    <property type="evidence" value="ECO:0007669"/>
    <property type="project" value="UniProtKB-KW"/>
</dbReference>
<feature type="transmembrane region" description="Helical" evidence="19">
    <location>
        <begin position="35"/>
        <end position="60"/>
    </location>
</feature>
<keyword evidence="6" id="KW-0964">Secreted</keyword>
<dbReference type="PANTHER" id="PTHR11471">
    <property type="entry name" value="TUMOR NECROSIS FACTOR FAMILY MEMBER"/>
    <property type="match status" value="1"/>
</dbReference>
<dbReference type="InterPro" id="IPR008983">
    <property type="entry name" value="Tumour_necrosis_fac-like_dom"/>
</dbReference>
<evidence type="ECO:0000313" key="22">
    <source>
        <dbReference type="RefSeq" id="XP_019643289.1"/>
    </source>
</evidence>
<dbReference type="GO" id="GO:0046872">
    <property type="term" value="F:metal ion binding"/>
    <property type="evidence" value="ECO:0007669"/>
    <property type="project" value="UniProtKB-KW"/>
</dbReference>
<dbReference type="InterPro" id="IPR006053">
    <property type="entry name" value="TNF"/>
</dbReference>
<dbReference type="PRINTS" id="PR01234">
    <property type="entry name" value="TNECROSISFCT"/>
</dbReference>
<dbReference type="KEGG" id="bbel:109484460"/>
<evidence type="ECO:0000256" key="8">
    <source>
        <dbReference type="ARBA" id="ARBA00022692"/>
    </source>
</evidence>
<dbReference type="Proteomes" id="UP000515135">
    <property type="component" value="Unplaced"/>
</dbReference>
<dbReference type="PANTHER" id="PTHR11471:SF13">
    <property type="entry name" value="TNF FAMILY PROFILE DOMAIN-CONTAINING PROTEIN"/>
    <property type="match status" value="1"/>
</dbReference>
<dbReference type="GO" id="GO:0005164">
    <property type="term" value="F:tumor necrosis factor receptor binding"/>
    <property type="evidence" value="ECO:0007669"/>
    <property type="project" value="InterPro"/>
</dbReference>
<evidence type="ECO:0000256" key="19">
    <source>
        <dbReference type="SAM" id="Phobius"/>
    </source>
</evidence>
<gene>
    <name evidence="22" type="primary">LOC109484460</name>
</gene>
<evidence type="ECO:0000256" key="7">
    <source>
        <dbReference type="ARBA" id="ARBA00022553"/>
    </source>
</evidence>
<keyword evidence="12" id="KW-0735">Signal-anchor</keyword>
<evidence type="ECO:0000259" key="20">
    <source>
        <dbReference type="PROSITE" id="PS50049"/>
    </source>
</evidence>
<comment type="similarity">
    <text evidence="3">Belongs to the tumor necrosis factor family.</text>
</comment>
<keyword evidence="11" id="KW-0862">Zinc</keyword>
<proteinExistence type="inferred from homology"/>
<dbReference type="PROSITE" id="PS50049">
    <property type="entry name" value="THD_2"/>
    <property type="match status" value="1"/>
</dbReference>
<dbReference type="GO" id="GO:0005125">
    <property type="term" value="F:cytokine activity"/>
    <property type="evidence" value="ECO:0007669"/>
    <property type="project" value="UniProtKB-KW"/>
</dbReference>
<evidence type="ECO:0000256" key="18">
    <source>
        <dbReference type="ARBA" id="ARBA00083215"/>
    </source>
</evidence>
<keyword evidence="21" id="KW-1185">Reference proteome</keyword>
<dbReference type="CDD" id="cd00184">
    <property type="entry name" value="TNF"/>
    <property type="match status" value="1"/>
</dbReference>
<dbReference type="InterPro" id="IPR006052">
    <property type="entry name" value="TNF_dom"/>
</dbReference>
<evidence type="ECO:0000256" key="14">
    <source>
        <dbReference type="ARBA" id="ARBA00023136"/>
    </source>
</evidence>
<name>A0A6P5AAP8_BRABE</name>